<dbReference type="PANTHER" id="PTHR32468">
    <property type="entry name" value="CATION/H + ANTIPORTER"/>
    <property type="match status" value="1"/>
</dbReference>
<dbReference type="Proteomes" id="UP000295645">
    <property type="component" value="Unassembled WGS sequence"/>
</dbReference>
<organism evidence="10 11">
    <name type="scientific">Luteibacter rhizovicinus</name>
    <dbReference type="NCBI Taxonomy" id="242606"/>
    <lineage>
        <taxon>Bacteria</taxon>
        <taxon>Pseudomonadati</taxon>
        <taxon>Pseudomonadota</taxon>
        <taxon>Gammaproteobacteria</taxon>
        <taxon>Lysobacterales</taxon>
        <taxon>Rhodanobacteraceae</taxon>
        <taxon>Luteibacter</taxon>
    </lineage>
</organism>
<evidence type="ECO:0000256" key="1">
    <source>
        <dbReference type="ARBA" id="ARBA00004141"/>
    </source>
</evidence>
<feature type="transmembrane region" description="Helical" evidence="8">
    <location>
        <begin position="167"/>
        <end position="193"/>
    </location>
</feature>
<evidence type="ECO:0000313" key="10">
    <source>
        <dbReference type="EMBL" id="TCV96270.1"/>
    </source>
</evidence>
<evidence type="ECO:0000313" key="11">
    <source>
        <dbReference type="Proteomes" id="UP000295645"/>
    </source>
</evidence>
<feature type="domain" description="Cation/H+ exchanger transmembrane" evidence="9">
    <location>
        <begin position="15"/>
        <end position="399"/>
    </location>
</feature>
<keyword evidence="4 8" id="KW-0812">Transmembrane</keyword>
<evidence type="ECO:0000259" key="9">
    <source>
        <dbReference type="Pfam" id="PF00999"/>
    </source>
</evidence>
<dbReference type="RefSeq" id="WP_243649181.1">
    <property type="nucleotide sequence ID" value="NZ_SMCS01000002.1"/>
</dbReference>
<sequence length="427" mass="45042">MGPALLLVQLVAILLTARALAWVLRWLGQPPVIGEMIAGIALGPLLFGAIAPEAQAALFAKPSLAALQSLSTLGLVLFMFVVGVELRMPGGARRQLTAATKVGVLAVVLPMLLGIAVAPALYPRFAPPGVAFWPFALFIATAGAITALPVMARILKERQLAHTGPARLALASAAVADALAWVALAMVVALVSVHGDWMPFWRTLGGMIALTALCFGVFRPMAARMLARYAADSRPHGNMLFVLLMGALACAAATEWLNLHAVFGAFLFGACLPRDDRLLDTIVERIEHVTVLLLLPVFFALAGLNTSADAFTGGAGYALLIILAFAIAGKVLGGMAGARLAGQGWRDAFAVGSLMNARGLMELIVIRVGLDAGVIGKEMFTMLLIMAIVTTIMTTPMLVFFMRRRPAEAQATRRQERIAGSSDLTGE</sequence>
<feature type="transmembrane region" description="Helical" evidence="8">
    <location>
        <begin position="199"/>
        <end position="218"/>
    </location>
</feature>
<protein>
    <submittedName>
        <fullName evidence="10">Transporter (CPA2 family)</fullName>
    </submittedName>
</protein>
<keyword evidence="5 8" id="KW-1133">Transmembrane helix</keyword>
<feature type="transmembrane region" description="Helical" evidence="8">
    <location>
        <begin position="98"/>
        <end position="120"/>
    </location>
</feature>
<keyword evidence="11" id="KW-1185">Reference proteome</keyword>
<dbReference type="GO" id="GO:0016020">
    <property type="term" value="C:membrane"/>
    <property type="evidence" value="ECO:0007669"/>
    <property type="project" value="UniProtKB-SubCell"/>
</dbReference>
<dbReference type="InterPro" id="IPR038770">
    <property type="entry name" value="Na+/solute_symporter_sf"/>
</dbReference>
<dbReference type="InterPro" id="IPR006153">
    <property type="entry name" value="Cation/H_exchanger_TM"/>
</dbReference>
<feature type="transmembrane region" description="Helical" evidence="8">
    <location>
        <begin position="288"/>
        <end position="305"/>
    </location>
</feature>
<dbReference type="Gene3D" id="1.20.1530.20">
    <property type="match status" value="1"/>
</dbReference>
<keyword evidence="6" id="KW-0406">Ion transport</keyword>
<dbReference type="GO" id="GO:0015297">
    <property type="term" value="F:antiporter activity"/>
    <property type="evidence" value="ECO:0007669"/>
    <property type="project" value="UniProtKB-KW"/>
</dbReference>
<accession>A0A4R3YUP5</accession>
<evidence type="ECO:0000256" key="6">
    <source>
        <dbReference type="ARBA" id="ARBA00023065"/>
    </source>
</evidence>
<name>A0A4R3YUP5_9GAMM</name>
<dbReference type="InterPro" id="IPR050794">
    <property type="entry name" value="CPA2_transporter"/>
</dbReference>
<evidence type="ECO:0000256" key="7">
    <source>
        <dbReference type="ARBA" id="ARBA00023136"/>
    </source>
</evidence>
<evidence type="ECO:0000256" key="3">
    <source>
        <dbReference type="ARBA" id="ARBA00022449"/>
    </source>
</evidence>
<feature type="transmembrane region" description="Helical" evidence="8">
    <location>
        <begin position="239"/>
        <end position="268"/>
    </location>
</feature>
<feature type="transmembrane region" description="Helical" evidence="8">
    <location>
        <begin position="317"/>
        <end position="338"/>
    </location>
</feature>
<keyword evidence="2" id="KW-0813">Transport</keyword>
<keyword evidence="3" id="KW-0050">Antiport</keyword>
<dbReference type="PANTHER" id="PTHR32468:SF0">
    <property type="entry name" value="K(+)_H(+) ANTIPORTER 1"/>
    <property type="match status" value="1"/>
</dbReference>
<keyword evidence="7 8" id="KW-0472">Membrane</keyword>
<dbReference type="GO" id="GO:1902600">
    <property type="term" value="P:proton transmembrane transport"/>
    <property type="evidence" value="ECO:0007669"/>
    <property type="project" value="InterPro"/>
</dbReference>
<evidence type="ECO:0000256" key="5">
    <source>
        <dbReference type="ARBA" id="ARBA00022989"/>
    </source>
</evidence>
<proteinExistence type="predicted"/>
<comment type="subcellular location">
    <subcellularLocation>
        <location evidence="1">Membrane</location>
        <topology evidence="1">Multi-pass membrane protein</topology>
    </subcellularLocation>
</comment>
<feature type="transmembrane region" description="Helical" evidence="8">
    <location>
        <begin position="65"/>
        <end position="86"/>
    </location>
</feature>
<dbReference type="AlphaFoldDB" id="A0A4R3YUP5"/>
<dbReference type="Pfam" id="PF00999">
    <property type="entry name" value="Na_H_Exchanger"/>
    <property type="match status" value="1"/>
</dbReference>
<dbReference type="EMBL" id="SMCS01000002">
    <property type="protein sequence ID" value="TCV96270.1"/>
    <property type="molecule type" value="Genomic_DNA"/>
</dbReference>
<comment type="caution">
    <text evidence="10">The sequence shown here is derived from an EMBL/GenBank/DDBJ whole genome shotgun (WGS) entry which is preliminary data.</text>
</comment>
<feature type="transmembrane region" description="Helical" evidence="8">
    <location>
        <begin position="132"/>
        <end position="155"/>
    </location>
</feature>
<gene>
    <name evidence="10" type="ORF">EC912_102620</name>
</gene>
<evidence type="ECO:0000256" key="8">
    <source>
        <dbReference type="SAM" id="Phobius"/>
    </source>
</evidence>
<feature type="transmembrane region" description="Helical" evidence="8">
    <location>
        <begin position="379"/>
        <end position="401"/>
    </location>
</feature>
<reference evidence="10 11" key="1">
    <citation type="submission" date="2019-03" db="EMBL/GenBank/DDBJ databases">
        <title>Above-ground endophytic microbial communities from plants in different locations in the United States.</title>
        <authorList>
            <person name="Frank C."/>
        </authorList>
    </citation>
    <scope>NUCLEOTIDE SEQUENCE [LARGE SCALE GENOMIC DNA]</scope>
    <source>
        <strain evidence="10 11">LP_13_YM</strain>
    </source>
</reference>
<evidence type="ECO:0000256" key="2">
    <source>
        <dbReference type="ARBA" id="ARBA00022448"/>
    </source>
</evidence>
<evidence type="ECO:0000256" key="4">
    <source>
        <dbReference type="ARBA" id="ARBA00022692"/>
    </source>
</evidence>